<keyword evidence="5" id="KW-0119">Carbohydrate metabolism</keyword>
<comment type="similarity">
    <text evidence="7">Belongs to the D-lyxose ketol-isomerase family.</text>
</comment>
<dbReference type="STRING" id="2034155.BMI79_05660"/>
<comment type="cofactor">
    <cofactor evidence="1">
        <name>Mn(2+)</name>
        <dbReference type="ChEBI" id="CHEBI:29035"/>
    </cofactor>
</comment>
<dbReference type="InterPro" id="IPR011051">
    <property type="entry name" value="RmlC_Cupin_sf"/>
</dbReference>
<evidence type="ECO:0000256" key="1">
    <source>
        <dbReference type="ARBA" id="ARBA00001936"/>
    </source>
</evidence>
<protein>
    <recommendedName>
        <fullName evidence="8">D-lyxose ketol-isomerase</fullName>
        <ecNumber evidence="8">5.3.1.15</ecNumber>
    </recommendedName>
</protein>
<gene>
    <name evidence="9" type="ORF">BMI79_05660</name>
</gene>
<evidence type="ECO:0000313" key="10">
    <source>
        <dbReference type="Proteomes" id="UP000216021"/>
    </source>
</evidence>
<evidence type="ECO:0000256" key="3">
    <source>
        <dbReference type="ARBA" id="ARBA00023211"/>
    </source>
</evidence>
<keyword evidence="3" id="KW-0464">Manganese</keyword>
<dbReference type="OrthoDB" id="9781654at2"/>
<dbReference type="GO" id="GO:0046872">
    <property type="term" value="F:metal ion binding"/>
    <property type="evidence" value="ECO:0007669"/>
    <property type="project" value="UniProtKB-KW"/>
</dbReference>
<dbReference type="EMBL" id="MOXD01000002">
    <property type="protein sequence ID" value="OMQ25850.1"/>
    <property type="molecule type" value="Genomic_DNA"/>
</dbReference>
<keyword evidence="2" id="KW-0479">Metal-binding</keyword>
<dbReference type="InterPro" id="IPR010864">
    <property type="entry name" value="D-lyxose_isomer"/>
</dbReference>
<reference evidence="9 10" key="1">
    <citation type="submission" date="2016-11" db="EMBL/GenBank/DDBJ databases">
        <title>Rahnella oryzae sp. nov., isolated from rice root.</title>
        <authorList>
            <person name="Zhang X.-X."/>
            <person name="Zhang J."/>
        </authorList>
    </citation>
    <scope>NUCLEOTIDE SEQUENCE [LARGE SCALE GENOMIC DNA]</scope>
    <source>
        <strain evidence="9 10">J11-6</strain>
    </source>
</reference>
<comment type="catalytic activity">
    <reaction evidence="6">
        <text>D-lyxose = D-xylulose</text>
        <dbReference type="Rhea" id="RHEA:14201"/>
        <dbReference type="ChEBI" id="CHEBI:16789"/>
        <dbReference type="ChEBI" id="CHEBI:17140"/>
        <dbReference type="EC" id="5.3.1.15"/>
    </reaction>
</comment>
<dbReference type="SUPFAM" id="SSF51182">
    <property type="entry name" value="RmlC-like cupins"/>
    <property type="match status" value="1"/>
</dbReference>
<dbReference type="Gene3D" id="2.60.120.10">
    <property type="entry name" value="Jelly Rolls"/>
    <property type="match status" value="1"/>
</dbReference>
<dbReference type="EC" id="5.3.1.15" evidence="8"/>
<evidence type="ECO:0000256" key="7">
    <source>
        <dbReference type="ARBA" id="ARBA00044951"/>
    </source>
</evidence>
<dbReference type="GO" id="GO:0047828">
    <property type="term" value="F:D-lyxose ketol-isomerase activity"/>
    <property type="evidence" value="ECO:0007669"/>
    <property type="project" value="UniProtKB-EC"/>
</dbReference>
<accession>A0A1S8CNN6</accession>
<dbReference type="Pfam" id="PF07385">
    <property type="entry name" value="Lyx_isomer"/>
    <property type="match status" value="1"/>
</dbReference>
<evidence type="ECO:0000256" key="4">
    <source>
        <dbReference type="ARBA" id="ARBA00023235"/>
    </source>
</evidence>
<dbReference type="Proteomes" id="UP000216021">
    <property type="component" value="Unassembled WGS sequence"/>
</dbReference>
<evidence type="ECO:0000256" key="6">
    <source>
        <dbReference type="ARBA" id="ARBA00044907"/>
    </source>
</evidence>
<dbReference type="AlphaFoldDB" id="A0A1S8CNN6"/>
<proteinExistence type="inferred from homology"/>
<dbReference type="RefSeq" id="WP_076941244.1">
    <property type="nucleotide sequence ID" value="NZ_MOXD01000002.1"/>
</dbReference>
<keyword evidence="4 9" id="KW-0413">Isomerase</keyword>
<keyword evidence="10" id="KW-1185">Reference proteome</keyword>
<organism evidence="9 10">
    <name type="scientific">Serratia oryzae</name>
    <dbReference type="NCBI Taxonomy" id="2034155"/>
    <lineage>
        <taxon>Bacteria</taxon>
        <taxon>Pseudomonadati</taxon>
        <taxon>Pseudomonadota</taxon>
        <taxon>Gammaproteobacteria</taxon>
        <taxon>Enterobacterales</taxon>
        <taxon>Yersiniaceae</taxon>
        <taxon>Serratia</taxon>
    </lineage>
</organism>
<comment type="caution">
    <text evidence="9">The sequence shown here is derived from an EMBL/GenBank/DDBJ whole genome shotgun (WGS) entry which is preliminary data.</text>
</comment>
<dbReference type="CDD" id="cd20308">
    <property type="entry name" value="cupin_YdaE"/>
    <property type="match status" value="1"/>
</dbReference>
<sequence>MQTRQEAVEQTVMFLERCGIQLTDSEKQMIEVVDFGLHDYPRSGLQLLTYINTPRYCAKELVLFSHQTCPEHRHPPFNNTPGKQETFRCRWGEVYLFVEDEELTLNTAQEEPVCEPPKGFEQWYTCQRYILLRAGEQYTINPNTRHWFQAGQRGAVISEFSSESRDDLDIFTDPSVNRVG</sequence>
<name>A0A1S8CNN6_9GAMM</name>
<evidence type="ECO:0000256" key="5">
    <source>
        <dbReference type="ARBA" id="ARBA00023277"/>
    </source>
</evidence>
<evidence type="ECO:0000256" key="2">
    <source>
        <dbReference type="ARBA" id="ARBA00022723"/>
    </source>
</evidence>
<evidence type="ECO:0000256" key="8">
    <source>
        <dbReference type="ARBA" id="ARBA00044972"/>
    </source>
</evidence>
<dbReference type="InterPro" id="IPR014710">
    <property type="entry name" value="RmlC-like_jellyroll"/>
</dbReference>
<evidence type="ECO:0000313" key="9">
    <source>
        <dbReference type="EMBL" id="OMQ25850.1"/>
    </source>
</evidence>